<protein>
    <submittedName>
        <fullName evidence="5">Gfo/Idh/MocA family oxidoreductase</fullName>
    </submittedName>
</protein>
<name>A0A926DMN0_9FIRM</name>
<evidence type="ECO:0000259" key="3">
    <source>
        <dbReference type="Pfam" id="PF01408"/>
    </source>
</evidence>
<dbReference type="InterPro" id="IPR055170">
    <property type="entry name" value="GFO_IDH_MocA-like_dom"/>
</dbReference>
<dbReference type="EMBL" id="JACRSU010000003">
    <property type="protein sequence ID" value="MBC8541111.1"/>
    <property type="molecule type" value="Genomic_DNA"/>
</dbReference>
<dbReference type="InterPro" id="IPR051317">
    <property type="entry name" value="Gfo/Idh/MocA_oxidoreduct"/>
</dbReference>
<comment type="caution">
    <text evidence="5">The sequence shown here is derived from an EMBL/GenBank/DDBJ whole genome shotgun (WGS) entry which is preliminary data.</text>
</comment>
<dbReference type="InterPro" id="IPR000683">
    <property type="entry name" value="Gfo/Idh/MocA-like_OxRdtase_N"/>
</dbReference>
<evidence type="ECO:0000313" key="5">
    <source>
        <dbReference type="EMBL" id="MBC8541111.1"/>
    </source>
</evidence>
<dbReference type="Gene3D" id="3.40.50.720">
    <property type="entry name" value="NAD(P)-binding Rossmann-like Domain"/>
    <property type="match status" value="1"/>
</dbReference>
<sequence length="356" mass="40117">MGVNKIYNVGIIGFGGMASNHFKQSKELDRINMKGVFDINPERMEFAKANGMVTYESREALLNDPDIDIVLIATPNDVHREIAIEALRAGKNVLCEKPVTIESWELEEIMKVAAETGKVFTVDQNRRVNKDFVAMRRAVEQGLLGDVYVIESRVEGSRGVPAGWRIDKKQGGGMMLDWGVHLIDQIMYMYDAKVTNVFCKMYSINYPDVDDNFRLTMTLDNGVTAHIEVSTNNFIKHPRWYVLGKDGTLQIDDWDCEGKIIRCKDREDTWSAEIPKSKAGPSKTMAPRSDDSVDIIPISAPEDVVDNLNPTYWQLIDTLDGKCELKIKPEQAMRVIKVMEAAFQSSETGEAIKTDI</sequence>
<evidence type="ECO:0000256" key="1">
    <source>
        <dbReference type="ARBA" id="ARBA00010928"/>
    </source>
</evidence>
<evidence type="ECO:0000259" key="4">
    <source>
        <dbReference type="Pfam" id="PF22725"/>
    </source>
</evidence>
<organism evidence="5 6">
    <name type="scientific">Congzhengia minquanensis</name>
    <dbReference type="NCBI Taxonomy" id="2763657"/>
    <lineage>
        <taxon>Bacteria</taxon>
        <taxon>Bacillati</taxon>
        <taxon>Bacillota</taxon>
        <taxon>Clostridia</taxon>
        <taxon>Eubacteriales</taxon>
        <taxon>Oscillospiraceae</taxon>
        <taxon>Congzhengia</taxon>
    </lineage>
</organism>
<dbReference type="RefSeq" id="WP_177679273.1">
    <property type="nucleotide sequence ID" value="NZ_JACRSU010000003.1"/>
</dbReference>
<dbReference type="GO" id="GO:0000166">
    <property type="term" value="F:nucleotide binding"/>
    <property type="evidence" value="ECO:0007669"/>
    <property type="project" value="InterPro"/>
</dbReference>
<evidence type="ECO:0000256" key="2">
    <source>
        <dbReference type="ARBA" id="ARBA00023002"/>
    </source>
</evidence>
<gene>
    <name evidence="5" type="ORF">H8698_09015</name>
</gene>
<dbReference type="PANTHER" id="PTHR43708:SF5">
    <property type="entry name" value="CONSERVED EXPRESSED OXIDOREDUCTASE (EUROFUNG)-RELATED"/>
    <property type="match status" value="1"/>
</dbReference>
<dbReference type="InterPro" id="IPR036291">
    <property type="entry name" value="NAD(P)-bd_dom_sf"/>
</dbReference>
<comment type="similarity">
    <text evidence="1">Belongs to the Gfo/Idh/MocA family.</text>
</comment>
<evidence type="ECO:0000313" key="6">
    <source>
        <dbReference type="Proteomes" id="UP000611762"/>
    </source>
</evidence>
<accession>A0A926DMN0</accession>
<reference evidence="5" key="1">
    <citation type="submission" date="2020-08" db="EMBL/GenBank/DDBJ databases">
        <title>Genome public.</title>
        <authorList>
            <person name="Liu C."/>
            <person name="Sun Q."/>
        </authorList>
    </citation>
    <scope>NUCLEOTIDE SEQUENCE</scope>
    <source>
        <strain evidence="5">H8</strain>
    </source>
</reference>
<dbReference type="Pfam" id="PF22725">
    <property type="entry name" value="GFO_IDH_MocA_C3"/>
    <property type="match status" value="1"/>
</dbReference>
<feature type="domain" description="Gfo/Idh/MocA-like oxidoreductase N-terminal" evidence="3">
    <location>
        <begin position="8"/>
        <end position="123"/>
    </location>
</feature>
<dbReference type="Gene3D" id="3.30.360.10">
    <property type="entry name" value="Dihydrodipicolinate Reductase, domain 2"/>
    <property type="match status" value="1"/>
</dbReference>
<dbReference type="SUPFAM" id="SSF55347">
    <property type="entry name" value="Glyceraldehyde-3-phosphate dehydrogenase-like, C-terminal domain"/>
    <property type="match status" value="1"/>
</dbReference>
<dbReference type="Pfam" id="PF01408">
    <property type="entry name" value="GFO_IDH_MocA"/>
    <property type="match status" value="1"/>
</dbReference>
<dbReference type="SUPFAM" id="SSF51735">
    <property type="entry name" value="NAD(P)-binding Rossmann-fold domains"/>
    <property type="match status" value="1"/>
</dbReference>
<keyword evidence="6" id="KW-1185">Reference proteome</keyword>
<keyword evidence="2" id="KW-0560">Oxidoreductase</keyword>
<dbReference type="Proteomes" id="UP000611762">
    <property type="component" value="Unassembled WGS sequence"/>
</dbReference>
<dbReference type="AlphaFoldDB" id="A0A926DMN0"/>
<dbReference type="GO" id="GO:0016491">
    <property type="term" value="F:oxidoreductase activity"/>
    <property type="evidence" value="ECO:0007669"/>
    <property type="project" value="UniProtKB-KW"/>
</dbReference>
<proteinExistence type="inferred from homology"/>
<feature type="domain" description="GFO/IDH/MocA-like oxidoreductase" evidence="4">
    <location>
        <begin position="132"/>
        <end position="249"/>
    </location>
</feature>
<dbReference type="PANTHER" id="PTHR43708">
    <property type="entry name" value="CONSERVED EXPRESSED OXIDOREDUCTASE (EUROFUNG)"/>
    <property type="match status" value="1"/>
</dbReference>